<accession>A0ABV5K5G2</accession>
<evidence type="ECO:0000313" key="1">
    <source>
        <dbReference type="EMBL" id="MFB9311977.1"/>
    </source>
</evidence>
<evidence type="ECO:0000313" key="2">
    <source>
        <dbReference type="Proteomes" id="UP001589750"/>
    </source>
</evidence>
<sequence>MDGELSIRFGMFSDEGDALVRKAVFATITDLRDGMDRETALGRLRTRTAAIIVTHDEIGDTDVREQIAEALDSPLTTRGFMPIESGDEITA</sequence>
<dbReference type="Proteomes" id="UP001589750">
    <property type="component" value="Unassembled WGS sequence"/>
</dbReference>
<reference evidence="1 2" key="1">
    <citation type="submission" date="2024-09" db="EMBL/GenBank/DDBJ databases">
        <authorList>
            <person name="Sun Q."/>
            <person name="Mori K."/>
        </authorList>
    </citation>
    <scope>NUCLEOTIDE SEQUENCE [LARGE SCALE GENOMIC DNA]</scope>
    <source>
        <strain evidence="1 2">JCM 9626</strain>
    </source>
</reference>
<gene>
    <name evidence="1" type="ORF">ACFFRI_02880</name>
</gene>
<organism evidence="1 2">
    <name type="scientific">Nocardioides plantarum</name>
    <dbReference type="NCBI Taxonomy" id="29299"/>
    <lineage>
        <taxon>Bacteria</taxon>
        <taxon>Bacillati</taxon>
        <taxon>Actinomycetota</taxon>
        <taxon>Actinomycetes</taxon>
        <taxon>Propionibacteriales</taxon>
        <taxon>Nocardioidaceae</taxon>
        <taxon>Nocardioides</taxon>
    </lineage>
</organism>
<comment type="caution">
    <text evidence="1">The sequence shown here is derived from an EMBL/GenBank/DDBJ whole genome shotgun (WGS) entry which is preliminary data.</text>
</comment>
<protein>
    <submittedName>
        <fullName evidence="1">Uncharacterized protein</fullName>
    </submittedName>
</protein>
<name>A0ABV5K5G2_9ACTN</name>
<keyword evidence="2" id="KW-1185">Reference proteome</keyword>
<dbReference type="EMBL" id="JBHMDG010000002">
    <property type="protein sequence ID" value="MFB9311977.1"/>
    <property type="molecule type" value="Genomic_DNA"/>
</dbReference>
<proteinExistence type="predicted"/>
<dbReference type="RefSeq" id="WP_140010822.1">
    <property type="nucleotide sequence ID" value="NZ_JBHMDG010000002.1"/>
</dbReference>